<evidence type="ECO:0000313" key="2">
    <source>
        <dbReference type="EMBL" id="KAK3345427.1"/>
    </source>
</evidence>
<organism evidence="2 3">
    <name type="scientific">Neurospora tetraspora</name>
    <dbReference type="NCBI Taxonomy" id="94610"/>
    <lineage>
        <taxon>Eukaryota</taxon>
        <taxon>Fungi</taxon>
        <taxon>Dikarya</taxon>
        <taxon>Ascomycota</taxon>
        <taxon>Pezizomycotina</taxon>
        <taxon>Sordariomycetes</taxon>
        <taxon>Sordariomycetidae</taxon>
        <taxon>Sordariales</taxon>
        <taxon>Sordariaceae</taxon>
        <taxon>Neurospora</taxon>
    </lineage>
</organism>
<dbReference type="EMBL" id="JAUEPP010000004">
    <property type="protein sequence ID" value="KAK3345427.1"/>
    <property type="molecule type" value="Genomic_DNA"/>
</dbReference>
<keyword evidence="1" id="KW-0472">Membrane</keyword>
<name>A0AAE0MTA5_9PEZI</name>
<keyword evidence="1" id="KW-1133">Transmembrane helix</keyword>
<keyword evidence="3" id="KW-1185">Reference proteome</keyword>
<dbReference type="Proteomes" id="UP001278500">
    <property type="component" value="Unassembled WGS sequence"/>
</dbReference>
<reference evidence="2" key="1">
    <citation type="journal article" date="2023" name="Mol. Phylogenet. Evol.">
        <title>Genome-scale phylogeny and comparative genomics of the fungal order Sordariales.</title>
        <authorList>
            <person name="Hensen N."/>
            <person name="Bonometti L."/>
            <person name="Westerberg I."/>
            <person name="Brannstrom I.O."/>
            <person name="Guillou S."/>
            <person name="Cros-Aarteil S."/>
            <person name="Calhoun S."/>
            <person name="Haridas S."/>
            <person name="Kuo A."/>
            <person name="Mondo S."/>
            <person name="Pangilinan J."/>
            <person name="Riley R."/>
            <person name="LaButti K."/>
            <person name="Andreopoulos B."/>
            <person name="Lipzen A."/>
            <person name="Chen C."/>
            <person name="Yan M."/>
            <person name="Daum C."/>
            <person name="Ng V."/>
            <person name="Clum A."/>
            <person name="Steindorff A."/>
            <person name="Ohm R.A."/>
            <person name="Martin F."/>
            <person name="Silar P."/>
            <person name="Natvig D.O."/>
            <person name="Lalanne C."/>
            <person name="Gautier V."/>
            <person name="Ament-Velasquez S.L."/>
            <person name="Kruys A."/>
            <person name="Hutchinson M.I."/>
            <person name="Powell A.J."/>
            <person name="Barry K."/>
            <person name="Miller A.N."/>
            <person name="Grigoriev I.V."/>
            <person name="Debuchy R."/>
            <person name="Gladieux P."/>
            <person name="Hiltunen Thoren M."/>
            <person name="Johannesson H."/>
        </authorList>
    </citation>
    <scope>NUCLEOTIDE SEQUENCE</scope>
    <source>
        <strain evidence="2">CBS 560.94</strain>
    </source>
</reference>
<protein>
    <submittedName>
        <fullName evidence="2">Uncharacterized protein</fullName>
    </submittedName>
</protein>
<feature type="transmembrane region" description="Helical" evidence="1">
    <location>
        <begin position="6"/>
        <end position="28"/>
    </location>
</feature>
<dbReference type="GeneID" id="87864018"/>
<evidence type="ECO:0000313" key="3">
    <source>
        <dbReference type="Proteomes" id="UP001278500"/>
    </source>
</evidence>
<reference evidence="2" key="2">
    <citation type="submission" date="2023-06" db="EMBL/GenBank/DDBJ databases">
        <authorList>
            <consortium name="Lawrence Berkeley National Laboratory"/>
            <person name="Haridas S."/>
            <person name="Hensen N."/>
            <person name="Bonometti L."/>
            <person name="Westerberg I."/>
            <person name="Brannstrom I.O."/>
            <person name="Guillou S."/>
            <person name="Cros-Aarteil S."/>
            <person name="Calhoun S."/>
            <person name="Kuo A."/>
            <person name="Mondo S."/>
            <person name="Pangilinan J."/>
            <person name="Riley R."/>
            <person name="Labutti K."/>
            <person name="Andreopoulos B."/>
            <person name="Lipzen A."/>
            <person name="Chen C."/>
            <person name="Yanf M."/>
            <person name="Daum C."/>
            <person name="Ng V."/>
            <person name="Clum A."/>
            <person name="Steindorff A."/>
            <person name="Ohm R."/>
            <person name="Martin F."/>
            <person name="Silar P."/>
            <person name="Natvig D."/>
            <person name="Lalanne C."/>
            <person name="Gautier V."/>
            <person name="Ament-Velasquez S.L."/>
            <person name="Kruys A."/>
            <person name="Hutchinson M.I."/>
            <person name="Powell A.J."/>
            <person name="Barry K."/>
            <person name="Miller A.N."/>
            <person name="Grigoriev I.V."/>
            <person name="Debuchy R."/>
            <person name="Gladieux P."/>
            <person name="Thoren M.H."/>
            <person name="Johannesson H."/>
        </authorList>
    </citation>
    <scope>NUCLEOTIDE SEQUENCE</scope>
    <source>
        <strain evidence="2">CBS 560.94</strain>
    </source>
</reference>
<dbReference type="RefSeq" id="XP_062682040.1">
    <property type="nucleotide sequence ID" value="XM_062826864.1"/>
</dbReference>
<proteinExistence type="predicted"/>
<evidence type="ECO:0000256" key="1">
    <source>
        <dbReference type="SAM" id="Phobius"/>
    </source>
</evidence>
<keyword evidence="1" id="KW-0812">Transmembrane</keyword>
<comment type="caution">
    <text evidence="2">The sequence shown here is derived from an EMBL/GenBank/DDBJ whole genome shotgun (WGS) entry which is preliminary data.</text>
</comment>
<accession>A0AAE0MTA5</accession>
<dbReference type="AlphaFoldDB" id="A0AAE0MTA5"/>
<sequence>MGHFGGFLHLGVVALSGIFTVTGLIVTLEMDLLVNTNPPKKYSHGRRLPDVESFPGVADGRRFFLDSVPSDVSLETANRSAIRLRHVVSKEDEGPMSTGSERLSNLASPGHLSHFFMKQEMRREVHANRDGKRKFETLPTLIKALV</sequence>
<gene>
    <name evidence="2" type="ORF">B0H65DRAFT_466615</name>
</gene>